<dbReference type="SUPFAM" id="SSF53335">
    <property type="entry name" value="S-adenosyl-L-methionine-dependent methyltransferases"/>
    <property type="match status" value="1"/>
</dbReference>
<dbReference type="GO" id="GO:0008757">
    <property type="term" value="F:S-adenosylmethionine-dependent methyltransferase activity"/>
    <property type="evidence" value="ECO:0007669"/>
    <property type="project" value="InterPro"/>
</dbReference>
<sequence length="205" mass="22703">MNNSWNRIIYKLWAPLYDRVFNSGAFAGARKKALSGLDLKPGQQVLLVGAGTGADLPLISGRGLSITAIDLSPAMLAEARSKIKEGEKITFLEMDAQDLRFGDETFDVVIANLILSVVPDAERCMQEIVRVTSHGGKIVIFDKFASNGRVSPVMKVMRPLISVLGTDIGRDFNLLFLPYNEQLSMKEESPLLMRGMYRKIVLKKN</sequence>
<dbReference type="HOGENOM" id="CLU_037990_7_0_9"/>
<dbReference type="PANTHER" id="PTHR43861">
    <property type="entry name" value="TRANS-ACONITATE 2-METHYLTRANSFERASE-RELATED"/>
    <property type="match status" value="1"/>
</dbReference>
<keyword evidence="2" id="KW-0808">Transferase</keyword>
<protein>
    <submittedName>
        <fullName evidence="2">Phosphatidylethanolamine N-methyltransferase</fullName>
    </submittedName>
</protein>
<evidence type="ECO:0000313" key="2">
    <source>
        <dbReference type="EMBL" id="CQR55982.1"/>
    </source>
</evidence>
<gene>
    <name evidence="2" type="ORF">PRIO_3579</name>
</gene>
<keyword evidence="2" id="KW-0489">Methyltransferase</keyword>
<dbReference type="Gene3D" id="3.40.50.150">
    <property type="entry name" value="Vaccinia Virus protein VP39"/>
    <property type="match status" value="1"/>
</dbReference>
<dbReference type="Pfam" id="PF08241">
    <property type="entry name" value="Methyltransf_11"/>
    <property type="match status" value="1"/>
</dbReference>
<name>A0A0E4CX49_9BACL</name>
<dbReference type="InterPro" id="IPR029063">
    <property type="entry name" value="SAM-dependent_MTases_sf"/>
</dbReference>
<dbReference type="KEGG" id="pri:PRIO_3579"/>
<dbReference type="PANTHER" id="PTHR43861:SF1">
    <property type="entry name" value="TRANS-ACONITATE 2-METHYLTRANSFERASE"/>
    <property type="match status" value="1"/>
</dbReference>
<dbReference type="CDD" id="cd02440">
    <property type="entry name" value="AdoMet_MTases"/>
    <property type="match status" value="1"/>
</dbReference>
<dbReference type="InterPro" id="IPR013216">
    <property type="entry name" value="Methyltransf_11"/>
</dbReference>
<organism evidence="2 3">
    <name type="scientific">Paenibacillus riograndensis SBR5</name>
    <dbReference type="NCBI Taxonomy" id="1073571"/>
    <lineage>
        <taxon>Bacteria</taxon>
        <taxon>Bacillati</taxon>
        <taxon>Bacillota</taxon>
        <taxon>Bacilli</taxon>
        <taxon>Bacillales</taxon>
        <taxon>Paenibacillaceae</taxon>
        <taxon>Paenibacillus</taxon>
        <taxon>Paenibacillus sonchi group</taxon>
    </lineage>
</organism>
<proteinExistence type="predicted"/>
<dbReference type="Proteomes" id="UP000033163">
    <property type="component" value="Chromosome I"/>
</dbReference>
<dbReference type="RefSeq" id="WP_039790953.1">
    <property type="nucleotide sequence ID" value="NZ_AGBD01001697.1"/>
</dbReference>
<dbReference type="AlphaFoldDB" id="A0A0E4CX49"/>
<accession>A0A0E4CX49</accession>
<dbReference type="EMBL" id="LN831776">
    <property type="protein sequence ID" value="CQR55982.1"/>
    <property type="molecule type" value="Genomic_DNA"/>
</dbReference>
<dbReference type="PATRIC" id="fig|1073571.4.peg.3829"/>
<evidence type="ECO:0000259" key="1">
    <source>
        <dbReference type="Pfam" id="PF08241"/>
    </source>
</evidence>
<evidence type="ECO:0000313" key="3">
    <source>
        <dbReference type="Proteomes" id="UP000033163"/>
    </source>
</evidence>
<reference evidence="3" key="1">
    <citation type="submission" date="2015-03" db="EMBL/GenBank/DDBJ databases">
        <authorList>
            <person name="Wibberg D."/>
        </authorList>
    </citation>
    <scope>NUCLEOTIDE SEQUENCE [LARGE SCALE GENOMIC DNA]</scope>
</reference>
<dbReference type="GO" id="GO:0032259">
    <property type="term" value="P:methylation"/>
    <property type="evidence" value="ECO:0007669"/>
    <property type="project" value="UniProtKB-KW"/>
</dbReference>
<feature type="domain" description="Methyltransferase type 11" evidence="1">
    <location>
        <begin position="47"/>
        <end position="140"/>
    </location>
</feature>